<dbReference type="GO" id="GO:0004497">
    <property type="term" value="F:monooxygenase activity"/>
    <property type="evidence" value="ECO:0007669"/>
    <property type="project" value="InterPro"/>
</dbReference>
<evidence type="ECO:0000256" key="4">
    <source>
        <dbReference type="ARBA" id="ARBA00022989"/>
    </source>
</evidence>
<dbReference type="Gene3D" id="1.10.630.10">
    <property type="entry name" value="Cytochrome P450"/>
    <property type="match status" value="1"/>
</dbReference>
<protein>
    <recommendedName>
        <fullName evidence="10">Cytochrome P450</fullName>
    </recommendedName>
</protein>
<dbReference type="Proteomes" id="UP000594263">
    <property type="component" value="Unplaced"/>
</dbReference>
<dbReference type="SUPFAM" id="SSF48264">
    <property type="entry name" value="Cytochrome P450"/>
    <property type="match status" value="1"/>
</dbReference>
<dbReference type="InterPro" id="IPR036396">
    <property type="entry name" value="Cyt_P450_sf"/>
</dbReference>
<dbReference type="Gramene" id="Kaladp0080s0129.1.v1.1">
    <property type="protein sequence ID" value="Kaladp0080s0129.1.v1.1"/>
    <property type="gene ID" value="Kaladp0080s0129.v1.1"/>
</dbReference>
<proteinExistence type="inferred from homology"/>
<dbReference type="InterPro" id="IPR002401">
    <property type="entry name" value="Cyt_P450_E_grp-I"/>
</dbReference>
<accession>A0A7N0UQB8</accession>
<evidence type="ECO:0000313" key="8">
    <source>
        <dbReference type="EnsemblPlants" id="Kaladp0080s0129.1.v1.1"/>
    </source>
</evidence>
<keyword evidence="5" id="KW-0560">Oxidoreductase</keyword>
<evidence type="ECO:0000256" key="5">
    <source>
        <dbReference type="ARBA" id="ARBA00023002"/>
    </source>
</evidence>
<dbReference type="GO" id="GO:0016020">
    <property type="term" value="C:membrane"/>
    <property type="evidence" value="ECO:0007669"/>
    <property type="project" value="UniProtKB-SubCell"/>
</dbReference>
<sequence>MEWAMVELMKNPGAMNSVTVGGYEIPAKATALINIWSISRDPVTWERHLEFAPERFLRSSSECKSGQEVDYYLFGLGRRICPVAQFALSETEYSIANVLCWFDWKLPGGVDAGVGLLIG</sequence>
<comment type="similarity">
    <text evidence="2">Belongs to the cytochrome P450 family.</text>
</comment>
<evidence type="ECO:0000256" key="3">
    <source>
        <dbReference type="ARBA" id="ARBA00022692"/>
    </source>
</evidence>
<evidence type="ECO:0000256" key="7">
    <source>
        <dbReference type="PIRSR" id="PIRSR602401-1"/>
    </source>
</evidence>
<dbReference type="EnsemblPlants" id="Kaladp0080s0129.1.v1.1">
    <property type="protein sequence ID" value="Kaladp0080s0129.1.v1.1"/>
    <property type="gene ID" value="Kaladp0080s0129.v1.1"/>
</dbReference>
<keyword evidence="7" id="KW-0479">Metal-binding</keyword>
<reference evidence="8" key="1">
    <citation type="submission" date="2021-01" db="UniProtKB">
        <authorList>
            <consortium name="EnsemblPlants"/>
        </authorList>
    </citation>
    <scope>IDENTIFICATION</scope>
</reference>
<keyword evidence="9" id="KW-1185">Reference proteome</keyword>
<keyword evidence="7" id="KW-0349">Heme</keyword>
<dbReference type="AlphaFoldDB" id="A0A7N0UQB8"/>
<organism evidence="8 9">
    <name type="scientific">Kalanchoe fedtschenkoi</name>
    <name type="common">Lavender scallops</name>
    <name type="synonym">South American air plant</name>
    <dbReference type="NCBI Taxonomy" id="63787"/>
    <lineage>
        <taxon>Eukaryota</taxon>
        <taxon>Viridiplantae</taxon>
        <taxon>Streptophyta</taxon>
        <taxon>Embryophyta</taxon>
        <taxon>Tracheophyta</taxon>
        <taxon>Spermatophyta</taxon>
        <taxon>Magnoliopsida</taxon>
        <taxon>eudicotyledons</taxon>
        <taxon>Gunneridae</taxon>
        <taxon>Pentapetalae</taxon>
        <taxon>Saxifragales</taxon>
        <taxon>Crassulaceae</taxon>
        <taxon>Kalanchoe</taxon>
    </lineage>
</organism>
<dbReference type="InterPro" id="IPR050193">
    <property type="entry name" value="Cytochrome_P450_71"/>
</dbReference>
<keyword evidence="7" id="KW-0408">Iron</keyword>
<keyword evidence="4" id="KW-1133">Transmembrane helix</keyword>
<evidence type="ECO:0000256" key="6">
    <source>
        <dbReference type="ARBA" id="ARBA00023136"/>
    </source>
</evidence>
<keyword evidence="6" id="KW-0472">Membrane</keyword>
<dbReference type="GO" id="GO:0016705">
    <property type="term" value="F:oxidoreductase activity, acting on paired donors, with incorporation or reduction of molecular oxygen"/>
    <property type="evidence" value="ECO:0007669"/>
    <property type="project" value="InterPro"/>
</dbReference>
<dbReference type="GO" id="GO:0005506">
    <property type="term" value="F:iron ion binding"/>
    <property type="evidence" value="ECO:0007669"/>
    <property type="project" value="InterPro"/>
</dbReference>
<comment type="cofactor">
    <cofactor evidence="7">
        <name>heme</name>
        <dbReference type="ChEBI" id="CHEBI:30413"/>
    </cofactor>
</comment>
<feature type="binding site" description="axial binding residue" evidence="7">
    <location>
        <position position="81"/>
    </location>
    <ligand>
        <name>heme</name>
        <dbReference type="ChEBI" id="CHEBI:30413"/>
    </ligand>
    <ligandPart>
        <name>Fe</name>
        <dbReference type="ChEBI" id="CHEBI:18248"/>
    </ligandPart>
</feature>
<keyword evidence="3" id="KW-0812">Transmembrane</keyword>
<name>A0A7N0UQB8_KALFE</name>
<dbReference type="Pfam" id="PF00067">
    <property type="entry name" value="p450"/>
    <property type="match status" value="1"/>
</dbReference>
<evidence type="ECO:0000256" key="1">
    <source>
        <dbReference type="ARBA" id="ARBA00004167"/>
    </source>
</evidence>
<dbReference type="PRINTS" id="PR00463">
    <property type="entry name" value="EP450I"/>
</dbReference>
<comment type="subcellular location">
    <subcellularLocation>
        <location evidence="1">Membrane</location>
        <topology evidence="1">Single-pass membrane protein</topology>
    </subcellularLocation>
</comment>
<dbReference type="OMA" id="WALGHDS"/>
<dbReference type="PANTHER" id="PTHR47956">
    <property type="entry name" value="CYTOCHROME P450 71B11-RELATED"/>
    <property type="match status" value="1"/>
</dbReference>
<evidence type="ECO:0000256" key="2">
    <source>
        <dbReference type="ARBA" id="ARBA00010617"/>
    </source>
</evidence>
<evidence type="ECO:0008006" key="10">
    <source>
        <dbReference type="Google" id="ProtNLM"/>
    </source>
</evidence>
<dbReference type="GO" id="GO:0020037">
    <property type="term" value="F:heme binding"/>
    <property type="evidence" value="ECO:0007669"/>
    <property type="project" value="InterPro"/>
</dbReference>
<dbReference type="PANTHER" id="PTHR47956:SF10">
    <property type="entry name" value="CYTOCHROME P450 FAMILY 71 PROTEIN"/>
    <property type="match status" value="1"/>
</dbReference>
<dbReference type="InterPro" id="IPR001128">
    <property type="entry name" value="Cyt_P450"/>
</dbReference>
<evidence type="ECO:0000313" key="9">
    <source>
        <dbReference type="Proteomes" id="UP000594263"/>
    </source>
</evidence>